<gene>
    <name evidence="3" type="ORF">MELLADRAFT_62905</name>
</gene>
<accession>F4RKQ1</accession>
<dbReference type="VEuPathDB" id="FungiDB:MELLADRAFT_62905"/>
<dbReference type="InParanoid" id="F4RKQ1"/>
<organism evidence="4">
    <name type="scientific">Melampsora larici-populina (strain 98AG31 / pathotype 3-4-7)</name>
    <name type="common">Poplar leaf rust fungus</name>
    <dbReference type="NCBI Taxonomy" id="747676"/>
    <lineage>
        <taxon>Eukaryota</taxon>
        <taxon>Fungi</taxon>
        <taxon>Dikarya</taxon>
        <taxon>Basidiomycota</taxon>
        <taxon>Pucciniomycotina</taxon>
        <taxon>Pucciniomycetes</taxon>
        <taxon>Pucciniales</taxon>
        <taxon>Melampsoraceae</taxon>
        <taxon>Melampsora</taxon>
    </lineage>
</organism>
<keyword evidence="2" id="KW-0472">Membrane</keyword>
<protein>
    <submittedName>
        <fullName evidence="3">Uncharacterized protein</fullName>
    </submittedName>
</protein>
<keyword evidence="2" id="KW-1133">Transmembrane helix</keyword>
<evidence type="ECO:0000256" key="1">
    <source>
        <dbReference type="SAM" id="MobiDB-lite"/>
    </source>
</evidence>
<dbReference type="GeneID" id="18929986"/>
<feature type="transmembrane region" description="Helical" evidence="2">
    <location>
        <begin position="142"/>
        <end position="162"/>
    </location>
</feature>
<dbReference type="EMBL" id="GL883105">
    <property type="protein sequence ID" value="EGG07137.1"/>
    <property type="molecule type" value="Genomic_DNA"/>
</dbReference>
<evidence type="ECO:0000313" key="3">
    <source>
        <dbReference type="EMBL" id="EGG07137.1"/>
    </source>
</evidence>
<evidence type="ECO:0000313" key="4">
    <source>
        <dbReference type="Proteomes" id="UP000001072"/>
    </source>
</evidence>
<dbReference type="AlphaFoldDB" id="F4RKQ1"/>
<name>F4RKQ1_MELLP</name>
<keyword evidence="2" id="KW-0812">Transmembrane</keyword>
<evidence type="ECO:0000256" key="2">
    <source>
        <dbReference type="SAM" id="Phobius"/>
    </source>
</evidence>
<proteinExistence type="predicted"/>
<feature type="region of interest" description="Disordered" evidence="1">
    <location>
        <begin position="60"/>
        <end position="82"/>
    </location>
</feature>
<keyword evidence="4" id="KW-1185">Reference proteome</keyword>
<dbReference type="Proteomes" id="UP000001072">
    <property type="component" value="Unassembled WGS sequence"/>
</dbReference>
<dbReference type="RefSeq" id="XP_007409579.1">
    <property type="nucleotide sequence ID" value="XM_007409517.1"/>
</dbReference>
<reference evidence="4" key="1">
    <citation type="journal article" date="2011" name="Proc. Natl. Acad. Sci. U.S.A.">
        <title>Obligate biotrophy features unraveled by the genomic analysis of rust fungi.</title>
        <authorList>
            <person name="Duplessis S."/>
            <person name="Cuomo C.A."/>
            <person name="Lin Y.-C."/>
            <person name="Aerts A."/>
            <person name="Tisserant E."/>
            <person name="Veneault-Fourrey C."/>
            <person name="Joly D.L."/>
            <person name="Hacquard S."/>
            <person name="Amselem J."/>
            <person name="Cantarel B.L."/>
            <person name="Chiu R."/>
            <person name="Coutinho P.M."/>
            <person name="Feau N."/>
            <person name="Field M."/>
            <person name="Frey P."/>
            <person name="Gelhaye E."/>
            <person name="Goldberg J."/>
            <person name="Grabherr M.G."/>
            <person name="Kodira C.D."/>
            <person name="Kohler A."/>
            <person name="Kuees U."/>
            <person name="Lindquist E.A."/>
            <person name="Lucas S.M."/>
            <person name="Mago R."/>
            <person name="Mauceli E."/>
            <person name="Morin E."/>
            <person name="Murat C."/>
            <person name="Pangilinan J.L."/>
            <person name="Park R."/>
            <person name="Pearson M."/>
            <person name="Quesneville H."/>
            <person name="Rouhier N."/>
            <person name="Sakthikumar S."/>
            <person name="Salamov A.A."/>
            <person name="Schmutz J."/>
            <person name="Selles B."/>
            <person name="Shapiro H."/>
            <person name="Tanguay P."/>
            <person name="Tuskan G.A."/>
            <person name="Henrissat B."/>
            <person name="Van de Peer Y."/>
            <person name="Rouze P."/>
            <person name="Ellis J.G."/>
            <person name="Dodds P.N."/>
            <person name="Schein J.E."/>
            <person name="Zhong S."/>
            <person name="Hamelin R.C."/>
            <person name="Grigoriev I.V."/>
            <person name="Szabo L.J."/>
            <person name="Martin F."/>
        </authorList>
    </citation>
    <scope>NUCLEOTIDE SEQUENCE [LARGE SCALE GENOMIC DNA]</scope>
    <source>
        <strain evidence="4">98AG31 / pathotype 3-4-7</strain>
    </source>
</reference>
<sequence>MGGDIIKGGVKAVFEYIKQWKCRDEVIDYRRRQAEVIEKKKEAAETRAQKAIDLKLKAPIHPELARTPAPIKPKTKKRSSEKVKADKEASALRAAYHKRCLHWMTVEMVPVTELDAKELAYQRSVELLSDPSHKLFIDFPKLFTLFNFLICFFCFFDSRWFIV</sequence>
<dbReference type="HOGENOM" id="CLU_1627450_0_0_1"/>
<dbReference type="KEGG" id="mlr:MELLADRAFT_62905"/>